<reference evidence="1" key="1">
    <citation type="journal article" date="2023" name="PLoS Negl. Trop. Dis.">
        <title>A genome sequence for Biomphalaria pfeifferi, the major vector snail for the human-infecting parasite Schistosoma mansoni.</title>
        <authorList>
            <person name="Bu L."/>
            <person name="Lu L."/>
            <person name="Laidemitt M.R."/>
            <person name="Zhang S.M."/>
            <person name="Mutuku M."/>
            <person name="Mkoji G."/>
            <person name="Steinauer M."/>
            <person name="Loker E.S."/>
        </authorList>
    </citation>
    <scope>NUCLEOTIDE SEQUENCE</scope>
    <source>
        <strain evidence="1">KasaAsao</strain>
    </source>
</reference>
<protein>
    <submittedName>
        <fullName evidence="1">Uncharacterized protein</fullName>
    </submittedName>
</protein>
<comment type="caution">
    <text evidence="1">The sequence shown here is derived from an EMBL/GenBank/DDBJ whole genome shotgun (WGS) entry which is preliminary data.</text>
</comment>
<gene>
    <name evidence="1" type="ORF">Bpfe_008642</name>
</gene>
<dbReference type="AlphaFoldDB" id="A0AAD8FE88"/>
<organism evidence="1 2">
    <name type="scientific">Biomphalaria pfeifferi</name>
    <name type="common">Bloodfluke planorb</name>
    <name type="synonym">Freshwater snail</name>
    <dbReference type="NCBI Taxonomy" id="112525"/>
    <lineage>
        <taxon>Eukaryota</taxon>
        <taxon>Metazoa</taxon>
        <taxon>Spiralia</taxon>
        <taxon>Lophotrochozoa</taxon>
        <taxon>Mollusca</taxon>
        <taxon>Gastropoda</taxon>
        <taxon>Heterobranchia</taxon>
        <taxon>Euthyneura</taxon>
        <taxon>Panpulmonata</taxon>
        <taxon>Hygrophila</taxon>
        <taxon>Lymnaeoidea</taxon>
        <taxon>Planorbidae</taxon>
        <taxon>Biomphalaria</taxon>
    </lineage>
</organism>
<evidence type="ECO:0000313" key="1">
    <source>
        <dbReference type="EMBL" id="KAK0061727.1"/>
    </source>
</evidence>
<proteinExistence type="predicted"/>
<keyword evidence="2" id="KW-1185">Reference proteome</keyword>
<dbReference type="EMBL" id="JASAOG010000028">
    <property type="protein sequence ID" value="KAK0061727.1"/>
    <property type="molecule type" value="Genomic_DNA"/>
</dbReference>
<evidence type="ECO:0000313" key="2">
    <source>
        <dbReference type="Proteomes" id="UP001233172"/>
    </source>
</evidence>
<reference evidence="1" key="2">
    <citation type="submission" date="2023-04" db="EMBL/GenBank/DDBJ databases">
        <authorList>
            <person name="Bu L."/>
            <person name="Lu L."/>
            <person name="Laidemitt M.R."/>
            <person name="Zhang S.M."/>
            <person name="Mutuku M."/>
            <person name="Mkoji G."/>
            <person name="Steinauer M."/>
            <person name="Loker E.S."/>
        </authorList>
    </citation>
    <scope>NUCLEOTIDE SEQUENCE</scope>
    <source>
        <strain evidence="1">KasaAsao</strain>
        <tissue evidence="1">Whole Snail</tissue>
    </source>
</reference>
<name>A0AAD8FE88_BIOPF</name>
<dbReference type="Proteomes" id="UP001233172">
    <property type="component" value="Unassembled WGS sequence"/>
</dbReference>
<feature type="non-terminal residue" evidence="1">
    <location>
        <position position="102"/>
    </location>
</feature>
<sequence>MQDKSYNKSQLTSHLSLTPGRFLFDKAPSATVDQSVTQPENLQPKLLQAYASPTHWIEAGNKSQQLSKEQQITNESQNFSGSLKSLIQKENVFRNEKKSTTF</sequence>
<accession>A0AAD8FE88</accession>